<evidence type="ECO:0000313" key="3">
    <source>
        <dbReference type="EMBL" id="QIS31438.1"/>
    </source>
</evidence>
<organism evidence="3">
    <name type="scientific">Klebsiella pneumoniae</name>
    <dbReference type="NCBI Taxonomy" id="573"/>
    <lineage>
        <taxon>Bacteria</taxon>
        <taxon>Pseudomonadati</taxon>
        <taxon>Pseudomonadota</taxon>
        <taxon>Gammaproteobacteria</taxon>
        <taxon>Enterobacterales</taxon>
        <taxon>Enterobacteriaceae</taxon>
        <taxon>Klebsiella/Raoultella group</taxon>
        <taxon>Klebsiella</taxon>
        <taxon>Klebsiella pneumoniae complex</taxon>
    </lineage>
</organism>
<dbReference type="EMBL" id="MN891674">
    <property type="protein sequence ID" value="QIS31438.1"/>
    <property type="molecule type" value="Genomic_DNA"/>
</dbReference>
<accession>A0A6M3HG58</accession>
<feature type="domain" description="HTH cro/C1-type" evidence="2">
    <location>
        <begin position="22"/>
        <end position="68"/>
    </location>
</feature>
<dbReference type="InterPro" id="IPR001387">
    <property type="entry name" value="Cro/C1-type_HTH"/>
</dbReference>
<dbReference type="InterPro" id="IPR010982">
    <property type="entry name" value="Lambda_DNA-bd_dom_sf"/>
</dbReference>
<reference evidence="3" key="1">
    <citation type="submission" date="2019-12" db="EMBL/GenBank/DDBJ databases">
        <authorList>
            <person name="Zhou D."/>
        </authorList>
    </citation>
    <scope>NUCLEOTIDE SEQUENCE</scope>
    <source>
        <strain evidence="3">10057</strain>
        <plasmid evidence="3">p10057-KPC</plasmid>
    </source>
</reference>
<dbReference type="PROSITE" id="PS50943">
    <property type="entry name" value="HTH_CROC1"/>
    <property type="match status" value="1"/>
</dbReference>
<dbReference type="GO" id="GO:0003677">
    <property type="term" value="F:DNA binding"/>
    <property type="evidence" value="ECO:0007669"/>
    <property type="project" value="UniProtKB-KW"/>
</dbReference>
<protein>
    <recommendedName>
        <fullName evidence="2">HTH cro/C1-type domain-containing protein</fullName>
    </recommendedName>
</protein>
<dbReference type="RefSeq" id="WP_181726047.1">
    <property type="nucleotide sequence ID" value="NZ_MN891674.1"/>
</dbReference>
<name>A0A6M3HG58_KLEPN</name>
<dbReference type="PANTHER" id="PTHR36924">
    <property type="entry name" value="ANTITOXIN HIGA-1"/>
    <property type="match status" value="1"/>
</dbReference>
<sequence length="105" mass="11692">MNQSRPATPGQILEREFLAPYGITQTDLATHTGWTRKHVNQLCRGRVPVTVDSAFILAAATRTEPEYWLGLQSAVDLWDAENDEALRSRALLQIVGGDKLIIPFC</sequence>
<dbReference type="Gene3D" id="1.10.260.40">
    <property type="entry name" value="lambda repressor-like DNA-binding domains"/>
    <property type="match status" value="1"/>
</dbReference>
<dbReference type="NCBIfam" id="TIGR02607">
    <property type="entry name" value="antidote_HigA"/>
    <property type="match status" value="1"/>
</dbReference>
<geneLocation type="plasmid" evidence="3">
    <name>p10057-KPC</name>
</geneLocation>
<evidence type="ECO:0000259" key="2">
    <source>
        <dbReference type="PROSITE" id="PS50943"/>
    </source>
</evidence>
<dbReference type="AlphaFoldDB" id="A0A6M3HG58"/>
<dbReference type="SUPFAM" id="SSF47413">
    <property type="entry name" value="lambda repressor-like DNA-binding domains"/>
    <property type="match status" value="1"/>
</dbReference>
<dbReference type="Pfam" id="PF01381">
    <property type="entry name" value="HTH_3"/>
    <property type="match status" value="1"/>
</dbReference>
<dbReference type="CDD" id="cd00093">
    <property type="entry name" value="HTH_XRE"/>
    <property type="match status" value="1"/>
</dbReference>
<keyword evidence="1" id="KW-0238">DNA-binding</keyword>
<keyword evidence="3" id="KW-0614">Plasmid</keyword>
<proteinExistence type="predicted"/>
<evidence type="ECO:0000256" key="1">
    <source>
        <dbReference type="ARBA" id="ARBA00023125"/>
    </source>
</evidence>
<dbReference type="InterPro" id="IPR013430">
    <property type="entry name" value="Toxin_antidote_HigA"/>
</dbReference>
<dbReference type="PANTHER" id="PTHR36924:SF1">
    <property type="entry name" value="ANTITOXIN HIGA-1"/>
    <property type="match status" value="1"/>
</dbReference>